<accession>G6B162</accession>
<sequence>MHLGRSGFVVYLLIPTSNHNGSRMLVSPSSVVYLLIPTSNHNSSSSVSLFSSLYIF</sequence>
<name>G6B162_9BACT</name>
<protein>
    <submittedName>
        <fullName evidence="1">Uncharacterized protein</fullName>
    </submittedName>
</protein>
<reference evidence="1 2" key="1">
    <citation type="submission" date="2011-08" db="EMBL/GenBank/DDBJ databases">
        <authorList>
            <person name="Weinstock G."/>
            <person name="Sodergren E."/>
            <person name="Clifton S."/>
            <person name="Fulton L."/>
            <person name="Fulton B."/>
            <person name="Courtney L."/>
            <person name="Fronick C."/>
            <person name="Harrison M."/>
            <person name="Strong C."/>
            <person name="Farmer C."/>
            <person name="Delahaunty K."/>
            <person name="Markovic C."/>
            <person name="Hall O."/>
            <person name="Minx P."/>
            <person name="Tomlinson C."/>
            <person name="Mitreva M."/>
            <person name="Hou S."/>
            <person name="Chen J."/>
            <person name="Wollam A."/>
            <person name="Pepin K.H."/>
            <person name="Johnson M."/>
            <person name="Bhonagiri V."/>
            <person name="Zhang X."/>
            <person name="Suruliraj S."/>
            <person name="Warren W."/>
            <person name="Chinwalla A."/>
            <person name="Mardis E.R."/>
            <person name="Wilson R.K."/>
        </authorList>
    </citation>
    <scope>NUCLEOTIDE SEQUENCE [LARGE SCALE GENOMIC DNA]</scope>
    <source>
        <strain evidence="1 2">DSM 18206</strain>
    </source>
</reference>
<organism evidence="1 2">
    <name type="scientific">Leyella stercorea DSM 18206</name>
    <dbReference type="NCBI Taxonomy" id="1002367"/>
    <lineage>
        <taxon>Bacteria</taxon>
        <taxon>Pseudomonadati</taxon>
        <taxon>Bacteroidota</taxon>
        <taxon>Bacteroidia</taxon>
        <taxon>Bacteroidales</taxon>
        <taxon>Prevotellaceae</taxon>
        <taxon>Leyella</taxon>
    </lineage>
</organism>
<evidence type="ECO:0000313" key="1">
    <source>
        <dbReference type="EMBL" id="EHJ36887.1"/>
    </source>
</evidence>
<dbReference type="HOGENOM" id="CLU_3010562_0_0_10"/>
<dbReference type="Proteomes" id="UP000004407">
    <property type="component" value="Unassembled WGS sequence"/>
</dbReference>
<dbReference type="EMBL" id="AFZZ01000230">
    <property type="protein sequence ID" value="EHJ36887.1"/>
    <property type="molecule type" value="Genomic_DNA"/>
</dbReference>
<dbReference type="AlphaFoldDB" id="G6B162"/>
<evidence type="ECO:0000313" key="2">
    <source>
        <dbReference type="Proteomes" id="UP000004407"/>
    </source>
</evidence>
<proteinExistence type="predicted"/>
<gene>
    <name evidence="1" type="ORF">HMPREF0673_02632</name>
</gene>
<comment type="caution">
    <text evidence="1">The sequence shown here is derived from an EMBL/GenBank/DDBJ whole genome shotgun (WGS) entry which is preliminary data.</text>
</comment>